<protein>
    <submittedName>
        <fullName evidence="2">HDOD domain-containing protein</fullName>
    </submittedName>
</protein>
<organism evidence="2 3">
    <name type="scientific">Massilia violaceinigra</name>
    <dbReference type="NCBI Taxonomy" id="2045208"/>
    <lineage>
        <taxon>Bacteria</taxon>
        <taxon>Pseudomonadati</taxon>
        <taxon>Pseudomonadota</taxon>
        <taxon>Betaproteobacteria</taxon>
        <taxon>Burkholderiales</taxon>
        <taxon>Oxalobacteraceae</taxon>
        <taxon>Telluria group</taxon>
        <taxon>Massilia</taxon>
    </lineage>
</organism>
<evidence type="ECO:0000313" key="2">
    <source>
        <dbReference type="EMBL" id="UOD28115.1"/>
    </source>
</evidence>
<name>A0ABY4A041_9BURK</name>
<dbReference type="CDD" id="cd00077">
    <property type="entry name" value="HDc"/>
    <property type="match status" value="1"/>
</dbReference>
<dbReference type="InterPro" id="IPR052340">
    <property type="entry name" value="RNase_Y/CdgJ"/>
</dbReference>
<dbReference type="Proteomes" id="UP000831532">
    <property type="component" value="Chromosome"/>
</dbReference>
<dbReference type="Gene3D" id="1.10.3210.10">
    <property type="entry name" value="Hypothetical protein af1432"/>
    <property type="match status" value="1"/>
</dbReference>
<dbReference type="PANTHER" id="PTHR33525">
    <property type="match status" value="1"/>
</dbReference>
<accession>A0ABY4A041</accession>
<dbReference type="PROSITE" id="PS51833">
    <property type="entry name" value="HDOD"/>
    <property type="match status" value="1"/>
</dbReference>
<dbReference type="NCBIfam" id="TIGR00277">
    <property type="entry name" value="HDIG"/>
    <property type="match status" value="1"/>
</dbReference>
<dbReference type="InterPro" id="IPR006675">
    <property type="entry name" value="HDIG_dom"/>
</dbReference>
<gene>
    <name evidence="2" type="ORF">INH39_21945</name>
</gene>
<feature type="domain" description="HDOD" evidence="1">
    <location>
        <begin position="22"/>
        <end position="216"/>
    </location>
</feature>
<dbReference type="InterPro" id="IPR003607">
    <property type="entry name" value="HD/PDEase_dom"/>
</dbReference>
<dbReference type="EMBL" id="CP063361">
    <property type="protein sequence ID" value="UOD28115.1"/>
    <property type="molecule type" value="Genomic_DNA"/>
</dbReference>
<dbReference type="PANTHER" id="PTHR33525:SF3">
    <property type="entry name" value="RIBONUCLEASE Y"/>
    <property type="match status" value="1"/>
</dbReference>
<dbReference type="SUPFAM" id="SSF109604">
    <property type="entry name" value="HD-domain/PDEase-like"/>
    <property type="match status" value="1"/>
</dbReference>
<reference evidence="2 3" key="1">
    <citation type="submission" date="2020-10" db="EMBL/GenBank/DDBJ databases">
        <title>Genome analysis of Massilia species.</title>
        <authorList>
            <person name="Jung D.-H."/>
        </authorList>
    </citation>
    <scope>NUCLEOTIDE SEQUENCE [LARGE SCALE GENOMIC DNA]</scope>
    <source>
        <strain evidence="3">sipir</strain>
    </source>
</reference>
<evidence type="ECO:0000313" key="3">
    <source>
        <dbReference type="Proteomes" id="UP000831532"/>
    </source>
</evidence>
<proteinExistence type="predicted"/>
<sequence>MPATMLTTPTTLDDVVKRIRDLPSLSAVVVELLSSMEQEDIDVHVLGGKIALDQSLTAKTLRLANSSFYGMSSKVTTIHQAIAVLGFHSIRTLVTACAVTASFPSNAAGGVNLQAFWRHSVATAVCAKLLAVHLKLNPETAFTAGLLHDIGTLVLATRFPAEYAAMLAYRKEHDCYIIEAERAVIGIDHAAAGAALAAYWKFPADMQEAVACHHQLGAAGAPTLPLLVHAANIIAHALDLSGEEDDLAPPMPQALWVTLALSEADCAKLFRDTESTFVDMCKILVS</sequence>
<dbReference type="InterPro" id="IPR013976">
    <property type="entry name" value="HDOD"/>
</dbReference>
<dbReference type="RefSeq" id="WP_243489297.1">
    <property type="nucleotide sequence ID" value="NZ_CP063361.1"/>
</dbReference>
<keyword evidence="3" id="KW-1185">Reference proteome</keyword>
<evidence type="ECO:0000259" key="1">
    <source>
        <dbReference type="PROSITE" id="PS51833"/>
    </source>
</evidence>
<dbReference type="Pfam" id="PF08668">
    <property type="entry name" value="HDOD"/>
    <property type="match status" value="1"/>
</dbReference>